<gene>
    <name evidence="1" type="ordered locus">Y11_26721</name>
</gene>
<keyword evidence="1" id="KW-0456">Lyase</keyword>
<dbReference type="EMBL" id="FR729477">
    <property type="protein sequence ID" value="CBY25509.1"/>
    <property type="molecule type" value="Genomic_DNA"/>
</dbReference>
<dbReference type="KEGG" id="yey:Y11_26721"/>
<protein>
    <submittedName>
        <fullName evidence="1">4-hydroxy-2-oxoglutarate aldolase</fullName>
        <ecNumber evidence="1">4.1.3.16</ecNumber>
    </submittedName>
</protein>
<reference evidence="1 2" key="1">
    <citation type="journal article" date="2011" name="J. Bacteriol.">
        <title>Complete genome sequence of Yersinia enterocolitica subsp. palearctica serogroup O:3.</title>
        <authorList>
            <person name="Batzilla J."/>
            <person name="Hoper D."/>
            <person name="Antonenka U."/>
            <person name="Heesemann J."/>
            <person name="Rakin A."/>
        </authorList>
    </citation>
    <scope>NUCLEOTIDE SEQUENCE [LARGE SCALE GENOMIC DNA]</scope>
    <source>
        <strain evidence="2">DSM 13030 / CIP 106945 / Y11</strain>
    </source>
</reference>
<dbReference type="Proteomes" id="UP000008084">
    <property type="component" value="Chromosome"/>
</dbReference>
<dbReference type="PATRIC" id="fig|930944.6.peg.2659"/>
<dbReference type="InterPro" id="IPR013785">
    <property type="entry name" value="Aldolase_TIM"/>
</dbReference>
<sequence length="37" mass="4208">MKKVIPHIYSSIIDSKTGNTRPEDVKTLLNIVKKIVQ</sequence>
<dbReference type="EC" id="4.1.3.16" evidence="1"/>
<dbReference type="AlphaFoldDB" id="A0A0H3NQS1"/>
<evidence type="ECO:0000313" key="2">
    <source>
        <dbReference type="Proteomes" id="UP000008084"/>
    </source>
</evidence>
<dbReference type="GO" id="GO:0008700">
    <property type="term" value="F:(R,S)-4-hydroxy-2-oxoglutarate aldolase activity"/>
    <property type="evidence" value="ECO:0007669"/>
    <property type="project" value="UniProtKB-EC"/>
</dbReference>
<name>A0A0H3NQS1_YERE1</name>
<proteinExistence type="predicted"/>
<dbReference type="Gene3D" id="3.20.20.70">
    <property type="entry name" value="Aldolase class I"/>
    <property type="match status" value="1"/>
</dbReference>
<organism evidence="1 2">
    <name type="scientific">Yersinia enterocolitica subsp. palearctica serotype O:3 (strain DSM 13030 / CIP 106945 / Y11)</name>
    <dbReference type="NCBI Taxonomy" id="930944"/>
    <lineage>
        <taxon>Bacteria</taxon>
        <taxon>Pseudomonadati</taxon>
        <taxon>Pseudomonadota</taxon>
        <taxon>Gammaproteobacteria</taxon>
        <taxon>Enterobacterales</taxon>
        <taxon>Yersiniaceae</taxon>
        <taxon>Yersinia</taxon>
    </lineage>
</organism>
<accession>A0A0H3NQS1</accession>
<dbReference type="HOGENOM" id="CLU_3361099_0_0_6"/>
<evidence type="ECO:0000313" key="1">
    <source>
        <dbReference type="EMBL" id="CBY25509.1"/>
    </source>
</evidence>